<comment type="subcellular location">
    <subcellularLocation>
        <location evidence="1 7">Cell membrane</location>
        <topology evidence="1 7">Multi-pass membrane protein</topology>
    </subcellularLocation>
</comment>
<dbReference type="OrthoDB" id="9773683at2"/>
<evidence type="ECO:0000256" key="6">
    <source>
        <dbReference type="ARBA" id="ARBA00023136"/>
    </source>
</evidence>
<feature type="transmembrane region" description="Helical" evidence="7">
    <location>
        <begin position="226"/>
        <end position="248"/>
    </location>
</feature>
<proteinExistence type="inferred from homology"/>
<dbReference type="EMBL" id="AVPG01000021">
    <property type="protein sequence ID" value="KGX85601.1"/>
    <property type="molecule type" value="Genomic_DNA"/>
</dbReference>
<evidence type="ECO:0000256" key="4">
    <source>
        <dbReference type="ARBA" id="ARBA00022692"/>
    </source>
</evidence>
<feature type="domain" description="ABC transmembrane type-1" evidence="8">
    <location>
        <begin position="94"/>
        <end position="295"/>
    </location>
</feature>
<dbReference type="InterPro" id="IPR035906">
    <property type="entry name" value="MetI-like_sf"/>
</dbReference>
<accession>A0A0A5FXQ5</accession>
<comment type="caution">
    <text evidence="9">The sequence shown here is derived from an EMBL/GenBank/DDBJ whole genome shotgun (WGS) entry which is preliminary data.</text>
</comment>
<dbReference type="GO" id="GO:0055085">
    <property type="term" value="P:transmembrane transport"/>
    <property type="evidence" value="ECO:0007669"/>
    <property type="project" value="InterPro"/>
</dbReference>
<dbReference type="PANTHER" id="PTHR43163">
    <property type="entry name" value="DIPEPTIDE TRANSPORT SYSTEM PERMEASE PROTEIN DPPB-RELATED"/>
    <property type="match status" value="1"/>
</dbReference>
<dbReference type="RefSeq" id="WP_036835379.1">
    <property type="nucleotide sequence ID" value="NZ_AVPG01000021.1"/>
</dbReference>
<evidence type="ECO:0000256" key="7">
    <source>
        <dbReference type="RuleBase" id="RU363032"/>
    </source>
</evidence>
<dbReference type="SUPFAM" id="SSF161098">
    <property type="entry name" value="MetI-like"/>
    <property type="match status" value="1"/>
</dbReference>
<dbReference type="InterPro" id="IPR000515">
    <property type="entry name" value="MetI-like"/>
</dbReference>
<reference evidence="9 10" key="1">
    <citation type="submission" date="2013-08" db="EMBL/GenBank/DDBJ databases">
        <authorList>
            <person name="Huang J."/>
            <person name="Wang G."/>
        </authorList>
    </citation>
    <scope>NUCLEOTIDE SEQUENCE [LARGE SCALE GENOMIC DNA]</scope>
    <source>
        <strain evidence="9 10">JSM 072002</strain>
    </source>
</reference>
<evidence type="ECO:0000313" key="9">
    <source>
        <dbReference type="EMBL" id="KGX85601.1"/>
    </source>
</evidence>
<name>A0A0A5FXQ5_9BACI</name>
<dbReference type="GO" id="GO:0005886">
    <property type="term" value="C:plasma membrane"/>
    <property type="evidence" value="ECO:0007669"/>
    <property type="project" value="UniProtKB-SubCell"/>
</dbReference>
<keyword evidence="10" id="KW-1185">Reference proteome</keyword>
<feature type="transmembrane region" description="Helical" evidence="7">
    <location>
        <begin position="129"/>
        <end position="156"/>
    </location>
</feature>
<feature type="transmembrane region" description="Helical" evidence="7">
    <location>
        <begin position="100"/>
        <end position="122"/>
    </location>
</feature>
<feature type="transmembrane region" description="Helical" evidence="7">
    <location>
        <begin position="9"/>
        <end position="30"/>
    </location>
</feature>
<keyword evidence="3" id="KW-1003">Cell membrane</keyword>
<dbReference type="AlphaFoldDB" id="A0A0A5FXQ5"/>
<dbReference type="CDD" id="cd06261">
    <property type="entry name" value="TM_PBP2"/>
    <property type="match status" value="1"/>
</dbReference>
<protein>
    <submittedName>
        <fullName evidence="9">Peptide ABC transporter permease</fullName>
    </submittedName>
</protein>
<keyword evidence="5 7" id="KW-1133">Transmembrane helix</keyword>
<dbReference type="eggNOG" id="COG0601">
    <property type="taxonomic scope" value="Bacteria"/>
</dbReference>
<evidence type="ECO:0000256" key="1">
    <source>
        <dbReference type="ARBA" id="ARBA00004651"/>
    </source>
</evidence>
<evidence type="ECO:0000256" key="3">
    <source>
        <dbReference type="ARBA" id="ARBA00022475"/>
    </source>
</evidence>
<feature type="transmembrane region" description="Helical" evidence="7">
    <location>
        <begin position="278"/>
        <end position="298"/>
    </location>
</feature>
<dbReference type="InterPro" id="IPR045621">
    <property type="entry name" value="BPD_transp_1_N"/>
</dbReference>
<dbReference type="Pfam" id="PF00528">
    <property type="entry name" value="BPD_transp_1"/>
    <property type="match status" value="1"/>
</dbReference>
<organism evidence="9 10">
    <name type="scientific">Pontibacillus litoralis JSM 072002</name>
    <dbReference type="NCBI Taxonomy" id="1385512"/>
    <lineage>
        <taxon>Bacteria</taxon>
        <taxon>Bacillati</taxon>
        <taxon>Bacillota</taxon>
        <taxon>Bacilli</taxon>
        <taxon>Bacillales</taxon>
        <taxon>Bacillaceae</taxon>
        <taxon>Pontibacillus</taxon>
    </lineage>
</organism>
<keyword evidence="2 7" id="KW-0813">Transport</keyword>
<sequence>MLNYIFKRLVWAVVTLWVVITITFLLMHSIPGNPFAKEGTMPEAVYNNLQQYYHLDEPLAVQYVIYLKQLAQFDFGPSLKSKTITVNDYIVNGFPVSLHLGIQALIIAVCFGLIFGVIASLNRNRWPDYLAMVLSIIGISVPSFILATFLINYVAVEWRLLPVATWESWSHTILPSISLAMMPMAYIARLMRSSMLEVLGQDYMYTAKAKGLSRHMVILQHAFRNALLPVVTVLGIITTNLVTGSFIIEKIFGIPGMGEMFVIGIFNRDYPVILGSTIFYAAILIFLVFLVDIAYTFIDPRIKITGEGE</sequence>
<keyword evidence="6 7" id="KW-0472">Membrane</keyword>
<dbReference type="PANTHER" id="PTHR43163:SF6">
    <property type="entry name" value="DIPEPTIDE TRANSPORT SYSTEM PERMEASE PROTEIN DPPB-RELATED"/>
    <property type="match status" value="1"/>
</dbReference>
<dbReference type="Gene3D" id="1.10.3720.10">
    <property type="entry name" value="MetI-like"/>
    <property type="match status" value="1"/>
</dbReference>
<gene>
    <name evidence="9" type="ORF">N784_08815</name>
</gene>
<dbReference type="STRING" id="1385512.N784_08815"/>
<dbReference type="Proteomes" id="UP000030401">
    <property type="component" value="Unassembled WGS sequence"/>
</dbReference>
<dbReference type="Pfam" id="PF19300">
    <property type="entry name" value="BPD_transp_1_N"/>
    <property type="match status" value="1"/>
</dbReference>
<evidence type="ECO:0000256" key="5">
    <source>
        <dbReference type="ARBA" id="ARBA00022989"/>
    </source>
</evidence>
<evidence type="ECO:0000313" key="10">
    <source>
        <dbReference type="Proteomes" id="UP000030401"/>
    </source>
</evidence>
<evidence type="ECO:0000259" key="8">
    <source>
        <dbReference type="PROSITE" id="PS50928"/>
    </source>
</evidence>
<comment type="similarity">
    <text evidence="7">Belongs to the binding-protein-dependent transport system permease family.</text>
</comment>
<dbReference type="PROSITE" id="PS50928">
    <property type="entry name" value="ABC_TM1"/>
    <property type="match status" value="1"/>
</dbReference>
<keyword evidence="4 7" id="KW-0812">Transmembrane</keyword>
<evidence type="ECO:0000256" key="2">
    <source>
        <dbReference type="ARBA" id="ARBA00022448"/>
    </source>
</evidence>
<feature type="transmembrane region" description="Helical" evidence="7">
    <location>
        <begin position="168"/>
        <end position="188"/>
    </location>
</feature>